<feature type="modified residue" description="N6-(pyridoxal phosphate)lysine" evidence="4">
    <location>
        <position position="189"/>
    </location>
</feature>
<evidence type="ECO:0000256" key="1">
    <source>
        <dbReference type="ARBA" id="ARBA00022898"/>
    </source>
</evidence>
<dbReference type="RefSeq" id="WP_058479102.1">
    <property type="nucleotide sequence ID" value="NZ_CAAAIQ010000003.1"/>
</dbReference>
<dbReference type="EMBL" id="LNZB01000006">
    <property type="protein sequence ID" value="KTD82754.1"/>
    <property type="molecule type" value="Genomic_DNA"/>
</dbReference>
<dbReference type="PANTHER" id="PTHR30244:SF34">
    <property type="entry name" value="DTDP-4-AMINO-4,6-DIDEOXYGALACTOSE TRANSAMINASE"/>
    <property type="match status" value="1"/>
</dbReference>
<evidence type="ECO:0000313" key="6">
    <source>
        <dbReference type="EMBL" id="KTD82754.1"/>
    </source>
</evidence>
<evidence type="ECO:0000313" key="7">
    <source>
        <dbReference type="Proteomes" id="UP000054729"/>
    </source>
</evidence>
<dbReference type="Gene3D" id="3.40.640.10">
    <property type="entry name" value="Type I PLP-dependent aspartate aminotransferase-like (Major domain)"/>
    <property type="match status" value="1"/>
</dbReference>
<dbReference type="GO" id="GO:0019180">
    <property type="term" value="F:dTDP-4-amino-4,6-dideoxygalactose transaminase activity"/>
    <property type="evidence" value="ECO:0007669"/>
    <property type="project" value="TreeGrafter"/>
</dbReference>
<comment type="similarity">
    <text evidence="2 5">Belongs to the DegT/DnrJ/EryC1 family.</text>
</comment>
<dbReference type="FunFam" id="3.40.640.10:FF:000037">
    <property type="entry name" value="dTDP-4-amino-4,6-dideoxygalactose transaminase"/>
    <property type="match status" value="1"/>
</dbReference>
<dbReference type="InterPro" id="IPR015421">
    <property type="entry name" value="PyrdxlP-dep_Trfase_major"/>
</dbReference>
<dbReference type="PANTHER" id="PTHR30244">
    <property type="entry name" value="TRANSAMINASE"/>
    <property type="match status" value="1"/>
</dbReference>
<dbReference type="STRING" id="66969.Lwal_0232"/>
<evidence type="ECO:0000256" key="5">
    <source>
        <dbReference type="RuleBase" id="RU004508"/>
    </source>
</evidence>
<keyword evidence="1 4" id="KW-0663">Pyridoxal phosphate</keyword>
<evidence type="ECO:0000256" key="3">
    <source>
        <dbReference type="PIRSR" id="PIRSR000390-1"/>
    </source>
</evidence>
<dbReference type="Proteomes" id="UP000054729">
    <property type="component" value="Unassembled WGS sequence"/>
</dbReference>
<dbReference type="PIRSF" id="PIRSF000390">
    <property type="entry name" value="PLP_StrS"/>
    <property type="match status" value="1"/>
</dbReference>
<sequence length="387" mass="43919">MNSVSRDQQIVFNSPPYTGNELEYIKLAIQNKKLCGDNYYSKLCESWFVDQFKCNKIMLTPSCTSALELAALLIKIEPGDEVIMPSYTFVSTANAFVLRGAKIKFVDINPTSMNIEPVLIEPAITVKTKAIVVVHYAGVSCDMELIMSIANKHNLFVIEDAAQAVMSKYNNQPLGTIGHLGCYSFHETKNYTSGGEGGALLINDPQFNSRADILREKGTDRSLFLKGQIDKYSWRDIGSSFLPSELQSAFLYAQLLYAEDINKQRNKIWNMYYTSLRSAVAEYGIETSEIQPGCDQNAHMFFLKFADIDERSDYIRFMKKFNIQTSFHYVPLHSSPAGLKFGEFHGVDNYTSKESQRLVRIPLWYNLPEEDALYVIEKTLSYIESRG</sequence>
<dbReference type="InterPro" id="IPR000653">
    <property type="entry name" value="DegT/StrS_aminotransferase"/>
</dbReference>
<dbReference type="PATRIC" id="fig|66969.6.peg.256"/>
<gene>
    <name evidence="6" type="ORF">Lwal_0232</name>
</gene>
<name>A0A0W1ANB8_9GAMM</name>
<dbReference type="GO" id="GO:0000271">
    <property type="term" value="P:polysaccharide biosynthetic process"/>
    <property type="evidence" value="ECO:0007669"/>
    <property type="project" value="TreeGrafter"/>
</dbReference>
<reference evidence="6 7" key="1">
    <citation type="submission" date="2015-11" db="EMBL/GenBank/DDBJ databases">
        <title>Genomic analysis of 38 Legionella species identifies large and diverse effector repertoires.</title>
        <authorList>
            <person name="Burstein D."/>
            <person name="Amaro F."/>
            <person name="Zusman T."/>
            <person name="Lifshitz Z."/>
            <person name="Cohen O."/>
            <person name="Gilbert J.A."/>
            <person name="Pupko T."/>
            <person name="Shuman H.A."/>
            <person name="Segal G."/>
        </authorList>
    </citation>
    <scope>NUCLEOTIDE SEQUENCE [LARGE SCALE GENOMIC DNA]</scope>
    <source>
        <strain evidence="6 7">ATCC 51914</strain>
    </source>
</reference>
<evidence type="ECO:0000256" key="2">
    <source>
        <dbReference type="ARBA" id="ARBA00037999"/>
    </source>
</evidence>
<evidence type="ECO:0000256" key="4">
    <source>
        <dbReference type="PIRSR" id="PIRSR000390-2"/>
    </source>
</evidence>
<accession>A0A0W1ANB8</accession>
<dbReference type="CDD" id="cd00616">
    <property type="entry name" value="AHBA_syn"/>
    <property type="match status" value="1"/>
</dbReference>
<dbReference type="InterPro" id="IPR015424">
    <property type="entry name" value="PyrdxlP-dep_Trfase"/>
</dbReference>
<proteinExistence type="inferred from homology"/>
<dbReference type="SUPFAM" id="SSF53383">
    <property type="entry name" value="PLP-dependent transferases"/>
    <property type="match status" value="1"/>
</dbReference>
<dbReference type="NCBIfam" id="TIGR02379">
    <property type="entry name" value="ECA_wecE"/>
    <property type="match status" value="1"/>
</dbReference>
<feature type="active site" description="Proton acceptor" evidence="3">
    <location>
        <position position="189"/>
    </location>
</feature>
<organism evidence="6 7">
    <name type="scientific">Legionella waltersii</name>
    <dbReference type="NCBI Taxonomy" id="66969"/>
    <lineage>
        <taxon>Bacteria</taxon>
        <taxon>Pseudomonadati</taxon>
        <taxon>Pseudomonadota</taxon>
        <taxon>Gammaproteobacteria</taxon>
        <taxon>Legionellales</taxon>
        <taxon>Legionellaceae</taxon>
        <taxon>Legionella</taxon>
    </lineage>
</organism>
<dbReference type="AlphaFoldDB" id="A0A0W1ANB8"/>
<dbReference type="InterPro" id="IPR012749">
    <property type="entry name" value="WecE-like"/>
</dbReference>
<keyword evidence="6" id="KW-0808">Transferase</keyword>
<comment type="caution">
    <text evidence="6">The sequence shown here is derived from an EMBL/GenBank/DDBJ whole genome shotgun (WGS) entry which is preliminary data.</text>
</comment>
<keyword evidence="7" id="KW-1185">Reference proteome</keyword>
<dbReference type="NCBIfam" id="NF008687">
    <property type="entry name" value="PRK11706.1"/>
    <property type="match status" value="1"/>
</dbReference>
<keyword evidence="6" id="KW-0032">Aminotransferase</keyword>
<dbReference type="OrthoDB" id="9804264at2"/>
<protein>
    <submittedName>
        <fullName evidence="6">Aminotransferase WecE</fullName>
    </submittedName>
</protein>
<dbReference type="GO" id="GO:0030170">
    <property type="term" value="F:pyridoxal phosphate binding"/>
    <property type="evidence" value="ECO:0007669"/>
    <property type="project" value="TreeGrafter"/>
</dbReference>
<dbReference type="Pfam" id="PF01041">
    <property type="entry name" value="DegT_DnrJ_EryC1"/>
    <property type="match status" value="1"/>
</dbReference>